<evidence type="ECO:0000256" key="8">
    <source>
        <dbReference type="SAM" id="Phobius"/>
    </source>
</evidence>
<name>A0A8D2CVR0_SCIVU</name>
<comment type="similarity">
    <text evidence="2">Belongs to the OST4 family.</text>
</comment>
<protein>
    <recommendedName>
        <fullName evidence="11">Dolichyl-diphosphooligosaccharide--protein glycosyltransferase subunit 4</fullName>
    </recommendedName>
</protein>
<dbReference type="InterPro" id="IPR036330">
    <property type="entry name" value="Ost4p_sf"/>
</dbReference>
<evidence type="ECO:0000256" key="4">
    <source>
        <dbReference type="ARBA" id="ARBA00022824"/>
    </source>
</evidence>
<dbReference type="GeneTree" id="ENSGT00980000198967"/>
<comment type="subcellular location">
    <subcellularLocation>
        <location evidence="1">Endoplasmic reticulum membrane</location>
        <topology evidence="1">Single-pass type III membrane protein</topology>
    </subcellularLocation>
</comment>
<evidence type="ECO:0000256" key="2">
    <source>
        <dbReference type="ARBA" id="ARBA00007685"/>
    </source>
</evidence>
<evidence type="ECO:0000256" key="5">
    <source>
        <dbReference type="ARBA" id="ARBA00022968"/>
    </source>
</evidence>
<dbReference type="Proteomes" id="UP000694564">
    <property type="component" value="Chromosome 2"/>
</dbReference>
<dbReference type="Pfam" id="PF10215">
    <property type="entry name" value="Ost4"/>
    <property type="match status" value="1"/>
</dbReference>
<keyword evidence="6 8" id="KW-1133">Transmembrane helix</keyword>
<accession>A0A8D2CVR0</accession>
<evidence type="ECO:0000313" key="9">
    <source>
        <dbReference type="Ensembl" id="ENSSVLP00005015644.1"/>
    </source>
</evidence>
<keyword evidence="4" id="KW-0256">Endoplasmic reticulum</keyword>
<keyword evidence="7 8" id="KW-0472">Membrane</keyword>
<keyword evidence="5" id="KW-0735">Signal-anchor</keyword>
<reference evidence="9" key="2">
    <citation type="submission" date="2025-09" db="UniProtKB">
        <authorList>
            <consortium name="Ensembl"/>
        </authorList>
    </citation>
    <scope>IDENTIFICATION</scope>
</reference>
<keyword evidence="3 8" id="KW-0812">Transmembrane</keyword>
<organism evidence="9 10">
    <name type="scientific">Sciurus vulgaris</name>
    <name type="common">Eurasian red squirrel</name>
    <dbReference type="NCBI Taxonomy" id="55149"/>
    <lineage>
        <taxon>Eukaryota</taxon>
        <taxon>Metazoa</taxon>
        <taxon>Chordata</taxon>
        <taxon>Craniata</taxon>
        <taxon>Vertebrata</taxon>
        <taxon>Euteleostomi</taxon>
        <taxon>Mammalia</taxon>
        <taxon>Eutheria</taxon>
        <taxon>Euarchontoglires</taxon>
        <taxon>Glires</taxon>
        <taxon>Rodentia</taxon>
        <taxon>Sciuromorpha</taxon>
        <taxon>Sciuridae</taxon>
        <taxon>Sciurinae</taxon>
        <taxon>Sciurini</taxon>
        <taxon>Sciurus</taxon>
    </lineage>
</organism>
<evidence type="ECO:0000256" key="7">
    <source>
        <dbReference type="ARBA" id="ARBA00023136"/>
    </source>
</evidence>
<evidence type="ECO:0000256" key="6">
    <source>
        <dbReference type="ARBA" id="ARBA00022989"/>
    </source>
</evidence>
<evidence type="ECO:0000256" key="1">
    <source>
        <dbReference type="ARBA" id="ARBA00004643"/>
    </source>
</evidence>
<evidence type="ECO:0008006" key="11">
    <source>
        <dbReference type="Google" id="ProtNLM"/>
    </source>
</evidence>
<dbReference type="Ensembl" id="ENSSVLT00005017376.1">
    <property type="protein sequence ID" value="ENSSVLP00005015644.1"/>
    <property type="gene ID" value="ENSSVLG00005012547.1"/>
</dbReference>
<dbReference type="AlphaFoldDB" id="A0A8D2CVR0"/>
<dbReference type="SUPFAM" id="SSF103464">
    <property type="entry name" value="Oligosaccharyltransferase subunit ost4p"/>
    <property type="match status" value="1"/>
</dbReference>
<reference evidence="9" key="1">
    <citation type="submission" date="2025-08" db="UniProtKB">
        <authorList>
            <consortium name="Ensembl"/>
        </authorList>
    </citation>
    <scope>IDENTIFICATION</scope>
</reference>
<feature type="transmembrane region" description="Helical" evidence="8">
    <location>
        <begin position="7"/>
        <end position="27"/>
    </location>
</feature>
<dbReference type="InterPro" id="IPR018943">
    <property type="entry name" value="Oligosaccaryltransferase"/>
</dbReference>
<keyword evidence="10" id="KW-1185">Reference proteome</keyword>
<evidence type="ECO:0000313" key="10">
    <source>
        <dbReference type="Proteomes" id="UP000694564"/>
    </source>
</evidence>
<evidence type="ECO:0000256" key="3">
    <source>
        <dbReference type="ARBA" id="ARBA00022692"/>
    </source>
</evidence>
<proteinExistence type="inferred from homology"/>
<sequence length="51" mass="5865">MIMDVQLVVFTNMLSTLLFYLVIHYHYLAISNPKSRNESGIFSTPGFQDIV</sequence>